<gene>
    <name evidence="5" type="ORF">HGP28_17920</name>
</gene>
<keyword evidence="6" id="KW-1185">Reference proteome</keyword>
<comment type="caution">
    <text evidence="5">The sequence shown here is derived from an EMBL/GenBank/DDBJ whole genome shotgun (WGS) entry which is preliminary data.</text>
</comment>
<dbReference type="Pfam" id="PF10145">
    <property type="entry name" value="PhageMin_Tail"/>
    <property type="match status" value="1"/>
</dbReference>
<dbReference type="EMBL" id="JABAIK010000028">
    <property type="protein sequence ID" value="NLS14739.1"/>
    <property type="molecule type" value="Genomic_DNA"/>
</dbReference>
<dbReference type="PANTHER" id="PTHR37813:SF1">
    <property type="entry name" value="FELS-2 PROPHAGE PROTEIN"/>
    <property type="match status" value="1"/>
</dbReference>
<evidence type="ECO:0000259" key="4">
    <source>
        <dbReference type="Pfam" id="PF10145"/>
    </source>
</evidence>
<feature type="domain" description="Phage tail tape measure protein" evidence="4">
    <location>
        <begin position="295"/>
        <end position="493"/>
    </location>
</feature>
<dbReference type="NCBIfam" id="TIGR01760">
    <property type="entry name" value="tape_meas_TP901"/>
    <property type="match status" value="1"/>
</dbReference>
<accession>A0A7X8YIH5</accession>
<dbReference type="Proteomes" id="UP000535589">
    <property type="component" value="Unassembled WGS sequence"/>
</dbReference>
<evidence type="ECO:0000313" key="5">
    <source>
        <dbReference type="EMBL" id="NLS14739.1"/>
    </source>
</evidence>
<proteinExistence type="predicted"/>
<dbReference type="AlphaFoldDB" id="A0A7X8YIH5"/>
<keyword evidence="2" id="KW-0175">Coiled coil</keyword>
<name>A0A7X8YIH5_9VIBR</name>
<evidence type="ECO:0000313" key="6">
    <source>
        <dbReference type="Proteomes" id="UP000535589"/>
    </source>
</evidence>
<organism evidence="5 6">
    <name type="scientific">Vibrio agarilyticus</name>
    <dbReference type="NCBI Taxonomy" id="2726741"/>
    <lineage>
        <taxon>Bacteria</taxon>
        <taxon>Pseudomonadati</taxon>
        <taxon>Pseudomonadota</taxon>
        <taxon>Gammaproteobacteria</taxon>
        <taxon>Vibrionales</taxon>
        <taxon>Vibrionaceae</taxon>
        <taxon>Vibrio</taxon>
    </lineage>
</organism>
<dbReference type="PANTHER" id="PTHR37813">
    <property type="entry name" value="FELS-2 PROPHAGE PROTEIN"/>
    <property type="match status" value="1"/>
</dbReference>
<evidence type="ECO:0000256" key="2">
    <source>
        <dbReference type="SAM" id="Coils"/>
    </source>
</evidence>
<feature type="coiled-coil region" evidence="2">
    <location>
        <begin position="145"/>
        <end position="218"/>
    </location>
</feature>
<sequence>MDKKIQLGITTDATQAVAGIEKVEKAQRGLIDTTEKAQKELRAAKKTAGDVRQYETLTSALKVTQEQTAHTQAALSALSAKQQQHIKLTDAETVSLKTNQNTVASLNAKKAKGIDLTTVEQNKLIRSQSIVDKLTKKKNEHYKLTKKEQAELERLTKSVSNLNAKEKNQTRQLGALNDKLKSAGISTKDLAKAKDIANRRAEKSAQLLERENRLLARSNQLQQRKKEALASMPSASTAAVGITAAGVLAGRESMHNEASFVDVAKTLDFGDQGYRSEDAQKLRRELNNLAVEMAGVNDTDVMKIAAGGANGGIAKEDLAAYTRDTIMTATAWDMTADEAAQKGMALRNSLGYEQGEAGQKQFMRMANMINDVANQNGGVSGNDLLGVMSRTGALMTNSGFTEAQALGLSGSLLSKGASAEEAATAAKNISSALTAGFSATGSQEEIFNMLGTDAQSVALGMQEDAMGTLLDVLEGIKELNKEDQSAAIKSLFGDEANPHIQKLLKDTERLTKIQNEAAKASNTSVKDEYTSIASTNLSGAERAADAFGNLATVVGDKLWPAFNAILDPIVDLTIATTDWVAEAGIAADVVLGLGAAVVAGVAAYKVYQGVKFATNIASIAKETLALKSQQSATDKATTAANRHAAAMERQARATRGARVGETGSTVRTRGEAKTRRSPSRRRRGRKRGLVGLGMDLFSGATDFISGAAPKGMSLSGRAKGNILKTGAGLLAGGAALPAFAADGLNQAAQITGTVGDTLEGLHVEKFAKVAGFLRPLTVGLDAVSVATNLAKGDTAAAVESGGGLLGGLGGAAAGAAIGTAILPGIGTAIGAGIGGMLGDSAGESIASTVFGWFSKEELPNKTEEIKTAQIQKVEQAQKPNITFSPVVQVTGAQAPEQTAALTMETVQQALAQFAREHGLDSENLTQDFEHSLVS</sequence>
<dbReference type="RefSeq" id="WP_168837825.1">
    <property type="nucleotide sequence ID" value="NZ_JABAIK010000028.1"/>
</dbReference>
<evidence type="ECO:0000256" key="1">
    <source>
        <dbReference type="ARBA" id="ARBA00022612"/>
    </source>
</evidence>
<feature type="region of interest" description="Disordered" evidence="3">
    <location>
        <begin position="635"/>
        <end position="685"/>
    </location>
</feature>
<feature type="compositionally biased region" description="Basic residues" evidence="3">
    <location>
        <begin position="675"/>
        <end position="685"/>
    </location>
</feature>
<reference evidence="5 6" key="1">
    <citation type="submission" date="2020-04" db="EMBL/GenBank/DDBJ databases">
        <title>Vibrio sp. SM6, a novel species isolated from seawater.</title>
        <authorList>
            <person name="Wang X."/>
        </authorList>
    </citation>
    <scope>NUCLEOTIDE SEQUENCE [LARGE SCALE GENOMIC DNA]</scope>
    <source>
        <strain evidence="5 6">SM6</strain>
    </source>
</reference>
<protein>
    <submittedName>
        <fullName evidence="5">Phage tail tape measure protein</fullName>
    </submittedName>
</protein>
<keyword evidence="1" id="KW-1188">Viral release from host cell</keyword>
<dbReference type="InterPro" id="IPR010090">
    <property type="entry name" value="Phage_tape_meas"/>
</dbReference>
<evidence type="ECO:0000256" key="3">
    <source>
        <dbReference type="SAM" id="MobiDB-lite"/>
    </source>
</evidence>